<keyword evidence="3" id="KW-0677">Repeat</keyword>
<comment type="caution">
    <text evidence="10">The sequence shown here is derived from an EMBL/GenBank/DDBJ whole genome shotgun (WGS) entry which is preliminary data.</text>
</comment>
<evidence type="ECO:0000256" key="7">
    <source>
        <dbReference type="PROSITE-ProRule" id="PRU00282"/>
    </source>
</evidence>
<evidence type="ECO:0000256" key="1">
    <source>
        <dbReference type="ARBA" id="ARBA00004448"/>
    </source>
</evidence>
<evidence type="ECO:0000256" key="9">
    <source>
        <dbReference type="SAM" id="Phobius"/>
    </source>
</evidence>
<keyword evidence="5 9" id="KW-1133">Transmembrane helix</keyword>
<keyword evidence="7 8" id="KW-0812">Transmembrane</keyword>
<dbReference type="Proteomes" id="UP000708208">
    <property type="component" value="Unassembled WGS sequence"/>
</dbReference>
<comment type="similarity">
    <text evidence="8">Belongs to the mitochondrial carrier (TC 2.A.29) family.</text>
</comment>
<protein>
    <recommendedName>
        <fullName evidence="12">Solute carrier family 25 member 51</fullName>
    </recommendedName>
</protein>
<name>A0A8J2L4I5_9HEXA</name>
<keyword evidence="2 8" id="KW-0813">Transport</keyword>
<organism evidence="10 11">
    <name type="scientific">Allacma fusca</name>
    <dbReference type="NCBI Taxonomy" id="39272"/>
    <lineage>
        <taxon>Eukaryota</taxon>
        <taxon>Metazoa</taxon>
        <taxon>Ecdysozoa</taxon>
        <taxon>Arthropoda</taxon>
        <taxon>Hexapoda</taxon>
        <taxon>Collembola</taxon>
        <taxon>Symphypleona</taxon>
        <taxon>Sminthuridae</taxon>
        <taxon>Allacma</taxon>
    </lineage>
</organism>
<proteinExistence type="inferred from homology"/>
<evidence type="ECO:0000256" key="3">
    <source>
        <dbReference type="ARBA" id="ARBA00022737"/>
    </source>
</evidence>
<dbReference type="InterPro" id="IPR018108">
    <property type="entry name" value="MCP_transmembrane"/>
</dbReference>
<feature type="repeat" description="Solcar" evidence="7">
    <location>
        <begin position="11"/>
        <end position="91"/>
    </location>
</feature>
<feature type="transmembrane region" description="Helical" evidence="9">
    <location>
        <begin position="196"/>
        <end position="218"/>
    </location>
</feature>
<dbReference type="OrthoDB" id="2139348at2759"/>
<feature type="repeat" description="Solcar" evidence="7">
    <location>
        <begin position="101"/>
        <end position="186"/>
    </location>
</feature>
<dbReference type="EMBL" id="CAJVCH010534552">
    <property type="protein sequence ID" value="CAG7824965.1"/>
    <property type="molecule type" value="Genomic_DNA"/>
</dbReference>
<keyword evidence="11" id="KW-1185">Reference proteome</keyword>
<keyword evidence="4" id="KW-0999">Mitochondrion inner membrane</keyword>
<dbReference type="PROSITE" id="PS50920">
    <property type="entry name" value="SOLCAR"/>
    <property type="match status" value="3"/>
</dbReference>
<feature type="repeat" description="Solcar" evidence="7">
    <location>
        <begin position="195"/>
        <end position="282"/>
    </location>
</feature>
<gene>
    <name evidence="10" type="ORF">AFUS01_LOCUS35096</name>
</gene>
<accession>A0A8J2L4I5</accession>
<dbReference type="PANTHER" id="PTHR46131">
    <property type="entry name" value="SD08549P"/>
    <property type="match status" value="1"/>
</dbReference>
<evidence type="ECO:0000256" key="2">
    <source>
        <dbReference type="ARBA" id="ARBA00022448"/>
    </source>
</evidence>
<keyword evidence="7 9" id="KW-0472">Membrane</keyword>
<evidence type="ECO:0000313" key="10">
    <source>
        <dbReference type="EMBL" id="CAG7824965.1"/>
    </source>
</evidence>
<evidence type="ECO:0008006" key="12">
    <source>
        <dbReference type="Google" id="ProtNLM"/>
    </source>
</evidence>
<evidence type="ECO:0000256" key="4">
    <source>
        <dbReference type="ARBA" id="ARBA00022792"/>
    </source>
</evidence>
<evidence type="ECO:0000313" key="11">
    <source>
        <dbReference type="Proteomes" id="UP000708208"/>
    </source>
</evidence>
<dbReference type="AlphaFoldDB" id="A0A8J2L4I5"/>
<evidence type="ECO:0000256" key="6">
    <source>
        <dbReference type="ARBA" id="ARBA00023128"/>
    </source>
</evidence>
<reference evidence="10" key="1">
    <citation type="submission" date="2021-06" db="EMBL/GenBank/DDBJ databases">
        <authorList>
            <person name="Hodson N. C."/>
            <person name="Mongue J. A."/>
            <person name="Jaron S. K."/>
        </authorList>
    </citation>
    <scope>NUCLEOTIDE SEQUENCE</scope>
</reference>
<comment type="subcellular location">
    <subcellularLocation>
        <location evidence="1">Mitochondrion inner membrane</location>
        <topology evidence="1">Multi-pass membrane protein</topology>
    </subcellularLocation>
</comment>
<evidence type="ECO:0000256" key="5">
    <source>
        <dbReference type="ARBA" id="ARBA00022989"/>
    </source>
</evidence>
<dbReference type="Pfam" id="PF00153">
    <property type="entry name" value="Mito_carr"/>
    <property type="match status" value="3"/>
</dbReference>
<sequence>MGGLEKNQPSWSPLSEFLCGFAAGCNNICITFPLNKLIFRQMLHGLPVGKAVAELEKEGMFLLYRGILPPLCQKAASVSIMFGCYNYYYSKLSVQNFPSVNSQFLRSASAGLAGVSEAVLTPFERVQTLLQDRHYNSKFTNSMHATKYIWRNHGVREFYRGFSMIVFRNSTANVIFFASREKAQSYFPQNSTSLSIYFYNFISGGLIGAMISTIFYPVNIVKARMQTQLGGPFLQPHHVFTLIYNERGQQAKELFRGIHLNYTRSILSWGIINATYELCKYFLQSDSTS</sequence>
<dbReference type="GO" id="GO:0005743">
    <property type="term" value="C:mitochondrial inner membrane"/>
    <property type="evidence" value="ECO:0007669"/>
    <property type="project" value="UniProtKB-SubCell"/>
</dbReference>
<dbReference type="InterPro" id="IPR052465">
    <property type="entry name" value="Mito_NAD+_Carrier"/>
</dbReference>
<evidence type="ECO:0000256" key="8">
    <source>
        <dbReference type="RuleBase" id="RU000488"/>
    </source>
</evidence>
<keyword evidence="6" id="KW-0496">Mitochondrion</keyword>
<dbReference type="PANTHER" id="PTHR46131:SF1">
    <property type="entry name" value="SD08549P"/>
    <property type="match status" value="1"/>
</dbReference>
<dbReference type="GO" id="GO:0051724">
    <property type="term" value="F:NAD transmembrane transporter activity"/>
    <property type="evidence" value="ECO:0007669"/>
    <property type="project" value="TreeGrafter"/>
</dbReference>